<evidence type="ECO:0000313" key="11">
    <source>
        <dbReference type="Proteomes" id="UP001273589"/>
    </source>
</evidence>
<dbReference type="InterPro" id="IPR000209">
    <property type="entry name" value="Peptidase_S8/S53_dom"/>
</dbReference>
<dbReference type="Pfam" id="PF01483">
    <property type="entry name" value="P_proprotein"/>
    <property type="match status" value="3"/>
</dbReference>
<dbReference type="GO" id="GO:0004252">
    <property type="term" value="F:serine-type endopeptidase activity"/>
    <property type="evidence" value="ECO:0007669"/>
    <property type="project" value="UniProtKB-UniRule"/>
</dbReference>
<dbReference type="InterPro" id="IPR023828">
    <property type="entry name" value="Peptidase_S8_Ser-AS"/>
</dbReference>
<feature type="domain" description="P/Homo B" evidence="9">
    <location>
        <begin position="439"/>
        <end position="551"/>
    </location>
</feature>
<dbReference type="PROSITE" id="PS00137">
    <property type="entry name" value="SUBTILASE_HIS"/>
    <property type="match status" value="1"/>
</dbReference>
<dbReference type="PROSITE" id="PS00136">
    <property type="entry name" value="SUBTILASE_ASP"/>
    <property type="match status" value="1"/>
</dbReference>
<dbReference type="EMBL" id="JARAWN010000083">
    <property type="protein sequence ID" value="MDX3131267.1"/>
    <property type="molecule type" value="Genomic_DNA"/>
</dbReference>
<dbReference type="RefSeq" id="WP_319692390.1">
    <property type="nucleotide sequence ID" value="NZ_JARAWN010000083.1"/>
</dbReference>
<feature type="active site" description="Charge relay system" evidence="5">
    <location>
        <position position="380"/>
    </location>
</feature>
<dbReference type="PRINTS" id="PR00723">
    <property type="entry name" value="SUBTILISIN"/>
</dbReference>
<evidence type="ECO:0000256" key="1">
    <source>
        <dbReference type="ARBA" id="ARBA00011073"/>
    </source>
</evidence>
<evidence type="ECO:0000259" key="9">
    <source>
        <dbReference type="PROSITE" id="PS51829"/>
    </source>
</evidence>
<feature type="signal peptide" evidence="8">
    <location>
        <begin position="1"/>
        <end position="18"/>
    </location>
</feature>
<comment type="similarity">
    <text evidence="1 5 6">Belongs to the peptidase S8 family.</text>
</comment>
<dbReference type="SUPFAM" id="SSF52743">
    <property type="entry name" value="Subtilisin-like"/>
    <property type="match status" value="1"/>
</dbReference>
<feature type="domain" description="P/Homo B" evidence="9">
    <location>
        <begin position="689"/>
        <end position="785"/>
    </location>
</feature>
<comment type="caution">
    <text evidence="10">The sequence shown here is derived from an EMBL/GenBank/DDBJ whole genome shotgun (WGS) entry which is preliminary data.</text>
</comment>
<keyword evidence="3 5" id="KW-0378">Hydrolase</keyword>
<evidence type="ECO:0000256" key="4">
    <source>
        <dbReference type="ARBA" id="ARBA00022825"/>
    </source>
</evidence>
<dbReference type="PANTHER" id="PTHR43806">
    <property type="entry name" value="PEPTIDASE S8"/>
    <property type="match status" value="1"/>
</dbReference>
<organism evidence="10 11">
    <name type="scientific">Streptomyces europaeiscabiei</name>
    <dbReference type="NCBI Taxonomy" id="146819"/>
    <lineage>
        <taxon>Bacteria</taxon>
        <taxon>Bacillati</taxon>
        <taxon>Actinomycetota</taxon>
        <taxon>Actinomycetes</taxon>
        <taxon>Kitasatosporales</taxon>
        <taxon>Streptomycetaceae</taxon>
        <taxon>Streptomyces</taxon>
    </lineage>
</organism>
<dbReference type="Gene3D" id="2.60.120.260">
    <property type="entry name" value="Galactose-binding domain-like"/>
    <property type="match status" value="3"/>
</dbReference>
<dbReference type="InterPro" id="IPR050131">
    <property type="entry name" value="Peptidase_S8_subtilisin-like"/>
</dbReference>
<keyword evidence="8" id="KW-0732">Signal</keyword>
<evidence type="ECO:0000313" key="10">
    <source>
        <dbReference type="EMBL" id="MDX3131267.1"/>
    </source>
</evidence>
<dbReference type="Gene3D" id="3.40.50.200">
    <property type="entry name" value="Peptidase S8/S53 domain"/>
    <property type="match status" value="1"/>
</dbReference>
<dbReference type="SUPFAM" id="SSF49785">
    <property type="entry name" value="Galactose-binding domain-like"/>
    <property type="match status" value="3"/>
</dbReference>
<feature type="region of interest" description="Disordered" evidence="7">
    <location>
        <begin position="430"/>
        <end position="450"/>
    </location>
</feature>
<evidence type="ECO:0000256" key="2">
    <source>
        <dbReference type="ARBA" id="ARBA00022670"/>
    </source>
</evidence>
<dbReference type="AlphaFoldDB" id="A0AAJ2PQC5"/>
<gene>
    <name evidence="10" type="ORF">PV367_16110</name>
</gene>
<dbReference type="InterPro" id="IPR002884">
    <property type="entry name" value="P_dom"/>
</dbReference>
<dbReference type="PANTHER" id="PTHR43806:SF11">
    <property type="entry name" value="CEREVISIN-RELATED"/>
    <property type="match status" value="1"/>
</dbReference>
<dbReference type="InterPro" id="IPR008979">
    <property type="entry name" value="Galactose-bd-like_sf"/>
</dbReference>
<feature type="active site" description="Charge relay system" evidence="5">
    <location>
        <position position="200"/>
    </location>
</feature>
<dbReference type="InterPro" id="IPR036852">
    <property type="entry name" value="Peptidase_S8/S53_dom_sf"/>
</dbReference>
<keyword evidence="2 5" id="KW-0645">Protease</keyword>
<feature type="chain" id="PRO_5042618264" evidence="8">
    <location>
        <begin position="19"/>
        <end position="785"/>
    </location>
</feature>
<evidence type="ECO:0000256" key="3">
    <source>
        <dbReference type="ARBA" id="ARBA00022801"/>
    </source>
</evidence>
<keyword evidence="4 5" id="KW-0720">Serine protease</keyword>
<evidence type="ECO:0000256" key="7">
    <source>
        <dbReference type="SAM" id="MobiDB-lite"/>
    </source>
</evidence>
<name>A0AAJ2PQC5_9ACTN</name>
<dbReference type="InterPro" id="IPR023827">
    <property type="entry name" value="Peptidase_S8_Asp-AS"/>
</dbReference>
<accession>A0AAJ2PQC5</accession>
<dbReference type="Proteomes" id="UP001273589">
    <property type="component" value="Unassembled WGS sequence"/>
</dbReference>
<evidence type="ECO:0000256" key="8">
    <source>
        <dbReference type="SAM" id="SignalP"/>
    </source>
</evidence>
<proteinExistence type="inferred from homology"/>
<feature type="domain" description="P/Homo B" evidence="9">
    <location>
        <begin position="552"/>
        <end position="680"/>
    </location>
</feature>
<dbReference type="GO" id="GO:0006508">
    <property type="term" value="P:proteolysis"/>
    <property type="evidence" value="ECO:0007669"/>
    <property type="project" value="UniProtKB-KW"/>
</dbReference>
<protein>
    <submittedName>
        <fullName evidence="10">Proprotein convertase P-domain-containing protein</fullName>
    </submittedName>
</protein>
<dbReference type="PROSITE" id="PS51892">
    <property type="entry name" value="SUBTILASE"/>
    <property type="match status" value="1"/>
</dbReference>
<evidence type="ECO:0000256" key="5">
    <source>
        <dbReference type="PROSITE-ProRule" id="PRU01240"/>
    </source>
</evidence>
<dbReference type="Pfam" id="PF00082">
    <property type="entry name" value="Peptidase_S8"/>
    <property type="match status" value="1"/>
</dbReference>
<dbReference type="InterPro" id="IPR015500">
    <property type="entry name" value="Peptidase_S8_subtilisin-rel"/>
</dbReference>
<dbReference type="PROSITE" id="PS51829">
    <property type="entry name" value="P_HOMO_B"/>
    <property type="match status" value="3"/>
</dbReference>
<sequence length="785" mass="80220">MVATAVMALAMGAAPALAATPSSDVLSEPATSGPIDPSLYEAASERGSVRVNVVTEGRSDLSSASSAGETMQEFETLPLVTLQVTESGLDALAAEPGVVSVTEDTLSEPTLDASMPFIGGDQAVKAGQTGKGSAIAIIDTGVAVNHPFLKGRVVAEACFSTIDPAYSATSLCPQGTAAEEGPGTADSEVGSCATITECEHGTHVAGIAAGDGTGITTAPVSGVAPGADVIAIQVFSKFDSSDYCGEGNTPCVKSFASAQVKALEKVLQLQQAGTPVIAANLSLGGGQYSSPCASDVRKPMIDALLEAGVATVVAAGNNGFSNRVNSPACVSSAITVGSSDYNDAPSDFSNRGALLDMYAPGHEVVSSVRGDGYAAKSGTSMAAPHVAGALAVLRQAFPTKPVTDLEELLKSSGTPIVDDTVTTPRLDIGKALGGAEPTPPPEPEPKPRASHVSNYTAYAIPDPGIVQSPITISDVAGKASQALQVRVNLKHDWHPEVKIDLIDPDGKSYPLKATGGSQTGGALTTTYPVDASASPASGTWKLQVEDRSKGGVGTLKDWALFTPFTKRGSAAIPDAGTLKSDIVVAGLSGKASGALQVQMDVVHEWSGDLKIDLIDPDGTLYRIKSTSETDDPVSGTYTVDASASPANGTWKLQVQDASTGAVGTLKGWSLTFSSYESQTPVALPDANYVRSPITVTGIKGNASKELRVYVDVTHGWLGDLNINLVDPNGKLHLLKPDSSSESGGTLQRVYTVDGTALPASGTWNLSVDDTSTGSTGTLIGWILTF</sequence>
<dbReference type="InterPro" id="IPR022398">
    <property type="entry name" value="Peptidase_S8_His-AS"/>
</dbReference>
<dbReference type="PROSITE" id="PS00138">
    <property type="entry name" value="SUBTILASE_SER"/>
    <property type="match status" value="1"/>
</dbReference>
<evidence type="ECO:0000256" key="6">
    <source>
        <dbReference type="RuleBase" id="RU003355"/>
    </source>
</evidence>
<reference evidence="10" key="1">
    <citation type="journal article" date="2023" name="Microb. Genom.">
        <title>Mesoterricola silvestris gen. nov., sp. nov., Mesoterricola sediminis sp. nov., Geothrix oryzae sp. nov., Geothrix edaphica sp. nov., Geothrix rubra sp. nov., and Geothrix limicola sp. nov., six novel members of Acidobacteriota isolated from soils.</title>
        <authorList>
            <person name="Weisberg A.J."/>
            <person name="Pearce E."/>
            <person name="Kramer C.G."/>
            <person name="Chang J.H."/>
            <person name="Clarke C.R."/>
        </authorList>
    </citation>
    <scope>NUCLEOTIDE SEQUENCE</scope>
    <source>
        <strain evidence="10">ND06-05F</strain>
    </source>
</reference>
<feature type="active site" description="Charge relay system" evidence="5">
    <location>
        <position position="139"/>
    </location>
</feature>